<evidence type="ECO:0000256" key="2">
    <source>
        <dbReference type="PROSITE-ProRule" id="PRU00335"/>
    </source>
</evidence>
<reference evidence="5 7" key="2">
    <citation type="submission" date="2019-05" db="EMBL/GenBank/DDBJ databases">
        <title>Pasteurellaceae isolates from reptiles.</title>
        <authorList>
            <person name="Bojesen A.M."/>
            <person name="Lund E."/>
        </authorList>
    </citation>
    <scope>NUCLEOTIDE SEQUENCE [LARGE SCALE GENOMIC DNA]</scope>
    <source>
        <strain evidence="5 7">ELNT2x</strain>
    </source>
</reference>
<keyword evidence="7" id="KW-1185">Reference proteome</keyword>
<dbReference type="Pfam" id="PF22604">
    <property type="entry name" value="TetR_HI_0893_C"/>
    <property type="match status" value="1"/>
</dbReference>
<dbReference type="AlphaFoldDB" id="A0A4V6P3Z6"/>
<organism evidence="4 6">
    <name type="scientific">Testudinibacter aquarius</name>
    <dbReference type="NCBI Taxonomy" id="1524974"/>
    <lineage>
        <taxon>Bacteria</taxon>
        <taxon>Pseudomonadati</taxon>
        <taxon>Pseudomonadota</taxon>
        <taxon>Gammaproteobacteria</taxon>
        <taxon>Pasteurellales</taxon>
        <taxon>Pasteurellaceae</taxon>
        <taxon>Testudinibacter</taxon>
    </lineage>
</organism>
<dbReference type="InterPro" id="IPR009057">
    <property type="entry name" value="Homeodomain-like_sf"/>
</dbReference>
<evidence type="ECO:0000313" key="7">
    <source>
        <dbReference type="Proteomes" id="UP000305526"/>
    </source>
</evidence>
<evidence type="ECO:0000259" key="3">
    <source>
        <dbReference type="PROSITE" id="PS50977"/>
    </source>
</evidence>
<evidence type="ECO:0000313" key="6">
    <source>
        <dbReference type="Proteomes" id="UP000294619"/>
    </source>
</evidence>
<dbReference type="Pfam" id="PF00440">
    <property type="entry name" value="TetR_N"/>
    <property type="match status" value="1"/>
</dbReference>
<dbReference type="InterPro" id="IPR054422">
    <property type="entry name" value="TetR-like_HI_0893_C"/>
</dbReference>
<dbReference type="PRINTS" id="PR00455">
    <property type="entry name" value="HTHTETR"/>
</dbReference>
<dbReference type="PANTHER" id="PTHR30055">
    <property type="entry name" value="HTH-TYPE TRANSCRIPTIONAL REGULATOR RUTR"/>
    <property type="match status" value="1"/>
</dbReference>
<dbReference type="EMBL" id="VDGV01000009">
    <property type="protein sequence ID" value="TNG93333.1"/>
    <property type="molecule type" value="Genomic_DNA"/>
</dbReference>
<comment type="caution">
    <text evidence="4">The sequence shown here is derived from an EMBL/GenBank/DDBJ whole genome shotgun (WGS) entry which is preliminary data.</text>
</comment>
<protein>
    <submittedName>
        <fullName evidence="4">TetR family transcriptional regulator</fullName>
    </submittedName>
    <submittedName>
        <fullName evidence="5">TetR/AcrR family transcriptional regulator</fullName>
    </submittedName>
</protein>
<proteinExistence type="predicted"/>
<feature type="DNA-binding region" description="H-T-H motif" evidence="2">
    <location>
        <begin position="29"/>
        <end position="48"/>
    </location>
</feature>
<reference evidence="4 6" key="1">
    <citation type="submission" date="2019-03" db="EMBL/GenBank/DDBJ databases">
        <title>Genomic Encyclopedia of Type Strains, Phase IV (KMG-IV): sequencing the most valuable type-strain genomes for metagenomic binning, comparative biology and taxonomic classification.</title>
        <authorList>
            <person name="Goeker M."/>
        </authorList>
    </citation>
    <scope>NUCLEOTIDE SEQUENCE [LARGE SCALE GENOMIC DNA]</scope>
    <source>
        <strain evidence="4 6">DSM 28140</strain>
    </source>
</reference>
<dbReference type="InterPro" id="IPR023772">
    <property type="entry name" value="DNA-bd_HTH_TetR-type_CS"/>
</dbReference>
<dbReference type="InterPro" id="IPR050109">
    <property type="entry name" value="HTH-type_TetR-like_transc_reg"/>
</dbReference>
<keyword evidence="1 2" id="KW-0238">DNA-binding</keyword>
<dbReference type="PANTHER" id="PTHR30055:SF207">
    <property type="entry name" value="HTH-TYPE TRANSCRIPTIONAL REPRESSOR FATR"/>
    <property type="match status" value="1"/>
</dbReference>
<dbReference type="InterPro" id="IPR001647">
    <property type="entry name" value="HTH_TetR"/>
</dbReference>
<dbReference type="EMBL" id="SMCP01000002">
    <property type="protein sequence ID" value="TCV89279.1"/>
    <property type="molecule type" value="Genomic_DNA"/>
</dbReference>
<dbReference type="Proteomes" id="UP000294619">
    <property type="component" value="Unassembled WGS sequence"/>
</dbReference>
<dbReference type="PROSITE" id="PS01081">
    <property type="entry name" value="HTH_TETR_1"/>
    <property type="match status" value="1"/>
</dbReference>
<evidence type="ECO:0000256" key="1">
    <source>
        <dbReference type="ARBA" id="ARBA00023125"/>
    </source>
</evidence>
<gene>
    <name evidence="4" type="ORF">EDC16_102156</name>
    <name evidence="5" type="ORF">FHQ21_01765</name>
</gene>
<dbReference type="GO" id="GO:0000976">
    <property type="term" value="F:transcription cis-regulatory region binding"/>
    <property type="evidence" value="ECO:0007669"/>
    <property type="project" value="TreeGrafter"/>
</dbReference>
<dbReference type="Gene3D" id="1.10.357.10">
    <property type="entry name" value="Tetracycline Repressor, domain 2"/>
    <property type="match status" value="1"/>
</dbReference>
<name>A0A4V6P3Z6_9PAST</name>
<accession>A0A4V6P3Z6</accession>
<dbReference type="SUPFAM" id="SSF46689">
    <property type="entry name" value="Homeodomain-like"/>
    <property type="match status" value="1"/>
</dbReference>
<evidence type="ECO:0000313" key="5">
    <source>
        <dbReference type="EMBL" id="TNG93333.1"/>
    </source>
</evidence>
<dbReference type="Proteomes" id="UP000305526">
    <property type="component" value="Unassembled WGS sequence"/>
</dbReference>
<feature type="domain" description="HTH tetR-type" evidence="3">
    <location>
        <begin position="6"/>
        <end position="66"/>
    </location>
</feature>
<dbReference type="PROSITE" id="PS50977">
    <property type="entry name" value="HTH_TETR_2"/>
    <property type="match status" value="1"/>
</dbReference>
<evidence type="ECO:0000313" key="4">
    <source>
        <dbReference type="EMBL" id="TCV89279.1"/>
    </source>
</evidence>
<sequence length="189" mass="22235">MQYSETQTAQQILVATEKLMAEDGLHTLSMQKIAKAAGISVGTIYIYFTNKEELLSNLAKYLFARIDAQLVKKHNPDAPLFEQYRQMWWNFWEFFEQNPHVLKNFYQYDSLPGFSELVKSCHQRRDIWNTFIKHGQKQRVLSSLPHDVLFALSLGSAIKLAFRQAHYDESYAVEMLEDVIRRTWQSICY</sequence>
<dbReference type="GO" id="GO:0003700">
    <property type="term" value="F:DNA-binding transcription factor activity"/>
    <property type="evidence" value="ECO:0007669"/>
    <property type="project" value="TreeGrafter"/>
</dbReference>
<dbReference type="RefSeq" id="WP_132965070.1">
    <property type="nucleotide sequence ID" value="NZ_LEKL01000019.1"/>
</dbReference>